<dbReference type="OrthoDB" id="5377213at2759"/>
<dbReference type="EMBL" id="DS027053">
    <property type="protein sequence ID" value="EAW10865.1"/>
    <property type="molecule type" value="Genomic_DNA"/>
</dbReference>
<feature type="compositionally biased region" description="Polar residues" evidence="1">
    <location>
        <begin position="95"/>
        <end position="109"/>
    </location>
</feature>
<feature type="compositionally biased region" description="Polar residues" evidence="1">
    <location>
        <begin position="283"/>
        <end position="297"/>
    </location>
</feature>
<evidence type="ECO:0000256" key="1">
    <source>
        <dbReference type="SAM" id="MobiDB-lite"/>
    </source>
</evidence>
<gene>
    <name evidence="2" type="ORF">ACLA_064970</name>
</gene>
<keyword evidence="3" id="KW-1185">Reference proteome</keyword>
<feature type="compositionally biased region" description="Basic and acidic residues" evidence="1">
    <location>
        <begin position="224"/>
        <end position="242"/>
    </location>
</feature>
<evidence type="ECO:0000313" key="2">
    <source>
        <dbReference type="EMBL" id="EAW10865.1"/>
    </source>
</evidence>
<accession>A1CFY5</accession>
<dbReference type="eggNOG" id="ENOG502S6IQ">
    <property type="taxonomic scope" value="Eukaryota"/>
</dbReference>
<dbReference type="OMA" id="LFMTWLR"/>
<feature type="compositionally biased region" description="Polar residues" evidence="1">
    <location>
        <begin position="135"/>
        <end position="144"/>
    </location>
</feature>
<dbReference type="GeneID" id="4704687"/>
<feature type="region of interest" description="Disordered" evidence="1">
    <location>
        <begin position="224"/>
        <end position="297"/>
    </location>
</feature>
<name>A1CFY5_ASPCL</name>
<feature type="compositionally biased region" description="Polar residues" evidence="1">
    <location>
        <begin position="118"/>
        <end position="127"/>
    </location>
</feature>
<organism evidence="2 3">
    <name type="scientific">Aspergillus clavatus (strain ATCC 1007 / CBS 513.65 / DSM 816 / NCTC 3887 / NRRL 1 / QM 1276 / 107)</name>
    <dbReference type="NCBI Taxonomy" id="344612"/>
    <lineage>
        <taxon>Eukaryota</taxon>
        <taxon>Fungi</taxon>
        <taxon>Dikarya</taxon>
        <taxon>Ascomycota</taxon>
        <taxon>Pezizomycotina</taxon>
        <taxon>Eurotiomycetes</taxon>
        <taxon>Eurotiomycetidae</taxon>
        <taxon>Eurotiales</taxon>
        <taxon>Aspergillaceae</taxon>
        <taxon>Aspergillus</taxon>
        <taxon>Aspergillus subgen. Fumigati</taxon>
    </lineage>
</organism>
<dbReference type="HOGENOM" id="CLU_047875_0_0_1"/>
<dbReference type="Proteomes" id="UP000006701">
    <property type="component" value="Unassembled WGS sequence"/>
</dbReference>
<dbReference type="KEGG" id="act:ACLA_064970"/>
<feature type="region of interest" description="Disordered" evidence="1">
    <location>
        <begin position="95"/>
        <end position="144"/>
    </location>
</feature>
<dbReference type="AlphaFoldDB" id="A1CFY5"/>
<dbReference type="RefSeq" id="XP_001272291.1">
    <property type="nucleotide sequence ID" value="XM_001272290.1"/>
</dbReference>
<dbReference type="VEuPathDB" id="FungiDB:ACLA_064970"/>
<protein>
    <submittedName>
        <fullName evidence="2">Uncharacterized protein</fullName>
    </submittedName>
</protein>
<evidence type="ECO:0000313" key="3">
    <source>
        <dbReference type="Proteomes" id="UP000006701"/>
    </source>
</evidence>
<sequence length="325" mass="36008">MPSPGRFSRDDSALVSIDLSRSSFEGKGLNIFTNSDVQGYQSGIFPRSTARGAVSGMKSRSISGTSYFSMASTTSTDKPGLHSSQSMRQAPGVYTNQLSQSSQASVIESDSSEEKDSTNPASSTRSTGDPFHSWGRSSSTQTPRLSLQMHDSSFTRLPGISQTNLTGRSSFGYARENGSSIDAASPVSRSSLDFVFRSRTRTSMDPISRAATIQAARQAFEEKEAAKTRKFEEQQLRAEERQMKRKERQNPRPPVKGEESQGRTSTDVLSEKPSAVEEPDYSPSISQPRSNSGSWKSQSRNSWMLFLTWLRTRIFKMRRRMRSLG</sequence>
<reference evidence="2 3" key="1">
    <citation type="journal article" date="2008" name="PLoS Genet.">
        <title>Genomic islands in the pathogenic filamentous fungus Aspergillus fumigatus.</title>
        <authorList>
            <person name="Fedorova N.D."/>
            <person name="Khaldi N."/>
            <person name="Joardar V.S."/>
            <person name="Maiti R."/>
            <person name="Amedeo P."/>
            <person name="Anderson M.J."/>
            <person name="Crabtree J."/>
            <person name="Silva J.C."/>
            <person name="Badger J.H."/>
            <person name="Albarraq A."/>
            <person name="Angiuoli S."/>
            <person name="Bussey H."/>
            <person name="Bowyer P."/>
            <person name="Cotty P.J."/>
            <person name="Dyer P.S."/>
            <person name="Egan A."/>
            <person name="Galens K."/>
            <person name="Fraser-Liggett C.M."/>
            <person name="Haas B.J."/>
            <person name="Inman J.M."/>
            <person name="Kent R."/>
            <person name="Lemieux S."/>
            <person name="Malavazi I."/>
            <person name="Orvis J."/>
            <person name="Roemer T."/>
            <person name="Ronning C.M."/>
            <person name="Sundaram J.P."/>
            <person name="Sutton G."/>
            <person name="Turner G."/>
            <person name="Venter J.C."/>
            <person name="White O.R."/>
            <person name="Whitty B.R."/>
            <person name="Youngman P."/>
            <person name="Wolfe K.H."/>
            <person name="Goldman G.H."/>
            <person name="Wortman J.R."/>
            <person name="Jiang B."/>
            <person name="Denning D.W."/>
            <person name="Nierman W.C."/>
        </authorList>
    </citation>
    <scope>NUCLEOTIDE SEQUENCE [LARGE SCALE GENOMIC DNA]</scope>
    <source>
        <strain evidence="3">ATCC 1007 / CBS 513.65 / DSM 816 / NCTC 3887 / NRRL 1</strain>
    </source>
</reference>
<proteinExistence type="predicted"/>